<feature type="binding site" description="axial binding residue" evidence="5">
    <location>
        <position position="53"/>
    </location>
    <ligand>
        <name>heme c</name>
        <dbReference type="ChEBI" id="CHEBI:61717"/>
        <label>1</label>
    </ligand>
    <ligandPart>
        <name>Fe</name>
        <dbReference type="ChEBI" id="CHEBI:18248"/>
    </ligandPart>
</feature>
<evidence type="ECO:0000256" key="1">
    <source>
        <dbReference type="ARBA" id="ARBA00022617"/>
    </source>
</evidence>
<keyword evidence="2 5" id="KW-0479">Metal-binding</keyword>
<dbReference type="InterPro" id="IPR024167">
    <property type="entry name" value="Cytochrome_c4-like"/>
</dbReference>
<feature type="domain" description="Cytochrome c" evidence="7">
    <location>
        <begin position="6"/>
        <end position="114"/>
    </location>
</feature>
<accession>A0A0A0F4Z7</accession>
<dbReference type="EMBL" id="AVPT01000013">
    <property type="protein sequence ID" value="KGM56437.1"/>
    <property type="molecule type" value="Genomic_DNA"/>
</dbReference>
<gene>
    <name evidence="8" type="ORF">N799_04175</name>
</gene>
<evidence type="ECO:0000256" key="4">
    <source>
        <dbReference type="PIRSR" id="PIRSR000005-1"/>
    </source>
</evidence>
<dbReference type="Pfam" id="PF00034">
    <property type="entry name" value="Cytochrom_C"/>
    <property type="match status" value="1"/>
</dbReference>
<evidence type="ECO:0000256" key="6">
    <source>
        <dbReference type="SAM" id="SignalP"/>
    </source>
</evidence>
<feature type="chain" id="PRO_5001969496" description="Cytochrome c domain-containing protein" evidence="6">
    <location>
        <begin position="33"/>
        <end position="225"/>
    </location>
</feature>
<dbReference type="GO" id="GO:0005506">
    <property type="term" value="F:iron ion binding"/>
    <property type="evidence" value="ECO:0007669"/>
    <property type="project" value="InterPro"/>
</dbReference>
<evidence type="ECO:0000259" key="7">
    <source>
        <dbReference type="PROSITE" id="PS51007"/>
    </source>
</evidence>
<feature type="binding site" description="covalent" evidence="4">
    <location>
        <position position="151"/>
    </location>
    <ligand>
        <name>heme c</name>
        <dbReference type="ChEBI" id="CHEBI:61717"/>
        <label>2</label>
    </ligand>
</feature>
<keyword evidence="1 4" id="KW-0349">Heme</keyword>
<dbReference type="PANTHER" id="PTHR33751:SF11">
    <property type="entry name" value="BLL4483 PROTEIN"/>
    <property type="match status" value="1"/>
</dbReference>
<dbReference type="GO" id="GO:0009055">
    <property type="term" value="F:electron transfer activity"/>
    <property type="evidence" value="ECO:0007669"/>
    <property type="project" value="InterPro"/>
</dbReference>
<sequence length="225" mass="23161">MTDCRENLMRGKNLLASGALLLGVLALPSAWAIDPATLANAGTGTIAACASCHGKDGGGQASFPRLAGMNATYLLKQLGDFDSGARSNAVMQPIAKALSPEDRVAITSYYAEMPVPAAQTGPAPAPDPDRPGEKLALLGKWNDGIPACVQCHGPGGIGIGDAFPAIAAQPAGYITAQLRAWQAGTRKNDPIELMRHLSAKLSASDIKAVSEWFSRQPATAAGGSR</sequence>
<dbReference type="PIRSF" id="PIRSF000005">
    <property type="entry name" value="Cytochrome_c4"/>
    <property type="match status" value="1"/>
</dbReference>
<dbReference type="InterPro" id="IPR009056">
    <property type="entry name" value="Cyt_c-like_dom"/>
</dbReference>
<evidence type="ECO:0000313" key="8">
    <source>
        <dbReference type="EMBL" id="KGM56437.1"/>
    </source>
</evidence>
<feature type="binding site" description="covalent" evidence="4">
    <location>
        <position position="148"/>
    </location>
    <ligand>
        <name>heme c</name>
        <dbReference type="ChEBI" id="CHEBI:61717"/>
        <label>2</label>
    </ligand>
</feature>
<keyword evidence="6" id="KW-0732">Signal</keyword>
<dbReference type="GO" id="GO:0020037">
    <property type="term" value="F:heme binding"/>
    <property type="evidence" value="ECO:0007669"/>
    <property type="project" value="InterPro"/>
</dbReference>
<dbReference type="Proteomes" id="UP000029989">
    <property type="component" value="Unassembled WGS sequence"/>
</dbReference>
<proteinExistence type="predicted"/>
<comment type="caution">
    <text evidence="8">The sequence shown here is derived from an EMBL/GenBank/DDBJ whole genome shotgun (WGS) entry which is preliminary data.</text>
</comment>
<evidence type="ECO:0000256" key="3">
    <source>
        <dbReference type="ARBA" id="ARBA00023004"/>
    </source>
</evidence>
<feature type="binding site" description="axial binding residue" evidence="5">
    <location>
        <position position="91"/>
    </location>
    <ligand>
        <name>heme c</name>
        <dbReference type="ChEBI" id="CHEBI:61717"/>
        <label>1</label>
    </ligand>
    <ligandPart>
        <name>Fe</name>
        <dbReference type="ChEBI" id="CHEBI:18248"/>
    </ligandPart>
</feature>
<dbReference type="AlphaFoldDB" id="A0A0A0F4Z7"/>
<feature type="signal peptide" evidence="6">
    <location>
        <begin position="1"/>
        <end position="32"/>
    </location>
</feature>
<feature type="binding site" description="axial binding residue" evidence="5">
    <location>
        <position position="152"/>
    </location>
    <ligand>
        <name>heme c</name>
        <dbReference type="ChEBI" id="CHEBI:61717"/>
        <label>2</label>
    </ligand>
    <ligandPart>
        <name>Fe</name>
        <dbReference type="ChEBI" id="CHEBI:18248"/>
    </ligandPart>
</feature>
<dbReference type="PANTHER" id="PTHR33751">
    <property type="entry name" value="CBB3-TYPE CYTOCHROME C OXIDASE SUBUNIT FIXP"/>
    <property type="match status" value="1"/>
</dbReference>
<feature type="binding site" description="covalent" evidence="4">
    <location>
        <position position="49"/>
    </location>
    <ligand>
        <name>heme c</name>
        <dbReference type="ChEBI" id="CHEBI:61717"/>
        <label>1</label>
    </ligand>
</feature>
<dbReference type="PROSITE" id="PS51007">
    <property type="entry name" value="CYTC"/>
    <property type="match status" value="2"/>
</dbReference>
<feature type="binding site" description="axial binding residue" evidence="5">
    <location>
        <position position="194"/>
    </location>
    <ligand>
        <name>heme c</name>
        <dbReference type="ChEBI" id="CHEBI:61717"/>
        <label>2</label>
    </ligand>
    <ligandPart>
        <name>Fe</name>
        <dbReference type="ChEBI" id="CHEBI:18248"/>
    </ligandPart>
</feature>
<protein>
    <recommendedName>
        <fullName evidence="7">Cytochrome c domain-containing protein</fullName>
    </recommendedName>
</protein>
<dbReference type="eggNOG" id="COG2863">
    <property type="taxonomic scope" value="Bacteria"/>
</dbReference>
<dbReference type="STRING" id="913325.N799_04175"/>
<dbReference type="GO" id="GO:0042597">
    <property type="term" value="C:periplasmic space"/>
    <property type="evidence" value="ECO:0007669"/>
    <property type="project" value="InterPro"/>
</dbReference>
<dbReference type="InterPro" id="IPR036909">
    <property type="entry name" value="Cyt_c-like_dom_sf"/>
</dbReference>
<evidence type="ECO:0000313" key="9">
    <source>
        <dbReference type="Proteomes" id="UP000029989"/>
    </source>
</evidence>
<feature type="domain" description="Cytochrome c" evidence="7">
    <location>
        <begin position="127"/>
        <end position="217"/>
    </location>
</feature>
<dbReference type="Gene3D" id="1.10.760.10">
    <property type="entry name" value="Cytochrome c-like domain"/>
    <property type="match status" value="2"/>
</dbReference>
<keyword evidence="9" id="KW-1185">Reference proteome</keyword>
<dbReference type="SUPFAM" id="SSF46626">
    <property type="entry name" value="Cytochrome c"/>
    <property type="match status" value="2"/>
</dbReference>
<name>A0A0A0F4Z7_9GAMM</name>
<dbReference type="InterPro" id="IPR050597">
    <property type="entry name" value="Cytochrome_c_Oxidase_Subunit"/>
</dbReference>
<feature type="binding site" description="covalent" evidence="4">
    <location>
        <position position="52"/>
    </location>
    <ligand>
        <name>heme c</name>
        <dbReference type="ChEBI" id="CHEBI:61717"/>
        <label>1</label>
    </ligand>
</feature>
<comment type="PTM">
    <text evidence="4">Binds 2 heme c groups covalently per subunit.</text>
</comment>
<evidence type="ECO:0000256" key="5">
    <source>
        <dbReference type="PIRSR" id="PIRSR000005-2"/>
    </source>
</evidence>
<keyword evidence="3 5" id="KW-0408">Iron</keyword>
<organism evidence="8 9">
    <name type="scientific">Lysobacter arseniciresistens ZS79</name>
    <dbReference type="NCBI Taxonomy" id="913325"/>
    <lineage>
        <taxon>Bacteria</taxon>
        <taxon>Pseudomonadati</taxon>
        <taxon>Pseudomonadota</taxon>
        <taxon>Gammaproteobacteria</taxon>
        <taxon>Lysobacterales</taxon>
        <taxon>Lysobacteraceae</taxon>
        <taxon>Novilysobacter</taxon>
    </lineage>
</organism>
<evidence type="ECO:0000256" key="2">
    <source>
        <dbReference type="ARBA" id="ARBA00022723"/>
    </source>
</evidence>
<reference evidence="8 9" key="1">
    <citation type="journal article" date="2015" name="Stand. Genomic Sci.">
        <title>Genomic information of the arsenic-resistant bacterium Lysobacter arseniciresistens type strain ZS79(T) and comparison of Lysobacter draft genomes.</title>
        <authorList>
            <person name="Liu L."/>
            <person name="Zhang S."/>
            <person name="Luo M."/>
            <person name="Wang G."/>
        </authorList>
    </citation>
    <scope>NUCLEOTIDE SEQUENCE [LARGE SCALE GENOMIC DNA]</scope>
    <source>
        <strain evidence="8 9">ZS79</strain>
    </source>
</reference>